<keyword evidence="2" id="KW-0812">Transmembrane</keyword>
<name>A0A1Q3EMA2_LENED</name>
<feature type="compositionally biased region" description="Low complexity" evidence="1">
    <location>
        <begin position="194"/>
        <end position="217"/>
    </location>
</feature>
<dbReference type="EMBL" id="BDGU01000627">
    <property type="protein sequence ID" value="GAW08343.1"/>
    <property type="molecule type" value="Genomic_DNA"/>
</dbReference>
<keyword evidence="4" id="KW-1185">Reference proteome</keyword>
<feature type="region of interest" description="Disordered" evidence="1">
    <location>
        <begin position="336"/>
        <end position="392"/>
    </location>
</feature>
<dbReference type="PROSITE" id="PS51257">
    <property type="entry name" value="PROKAR_LIPOPROTEIN"/>
    <property type="match status" value="1"/>
</dbReference>
<evidence type="ECO:0000313" key="3">
    <source>
        <dbReference type="EMBL" id="GAW08343.1"/>
    </source>
</evidence>
<feature type="region of interest" description="Disordered" evidence="1">
    <location>
        <begin position="194"/>
        <end position="227"/>
    </location>
</feature>
<sequence length="413" mass="43487">MIHKSQIFSMLVISCSTQLDSGPHQVPVMVNVTVDDSASSVIYYPSGAWNARSASDPCSTCTANPDADRMFDNTFHDGTFNPLSGSNNYPNVPLTASIVFNGTAVYVYCALAESSTSPDGDSDMSFYIDGSLKGTFVKTAPGNNNVYDYAIPVFSIDSLSVGMHNFTLQNGHVNGTKSLVLLDEIIYTTVDDISSTSSSSQSSTTITSASSSASQSSPARVDDSNSAKKNMGAVIGPAVAVPIVVLLLAALGICFFLKRRKRQQPQGQRATIDSPGPVAAAWTVNHPASLGPGGTALSSRQQLLNTELEHPDSAGANPYNPYSPTQIQSSAYLSSVSGIQPDPDVHNTSSAYISSASGPTHGIHPDPDAHNTSTSASFSMIDGESPPAYDDRYLKAGGASLRVKERKPAIMNR</sequence>
<feature type="compositionally biased region" description="Polar residues" evidence="1">
    <location>
        <begin position="346"/>
        <end position="358"/>
    </location>
</feature>
<organism evidence="3 4">
    <name type="scientific">Lentinula edodes</name>
    <name type="common">Shiitake mushroom</name>
    <name type="synonym">Lentinus edodes</name>
    <dbReference type="NCBI Taxonomy" id="5353"/>
    <lineage>
        <taxon>Eukaryota</taxon>
        <taxon>Fungi</taxon>
        <taxon>Dikarya</taxon>
        <taxon>Basidiomycota</taxon>
        <taxon>Agaricomycotina</taxon>
        <taxon>Agaricomycetes</taxon>
        <taxon>Agaricomycetidae</taxon>
        <taxon>Agaricales</taxon>
        <taxon>Marasmiineae</taxon>
        <taxon>Omphalotaceae</taxon>
        <taxon>Lentinula</taxon>
    </lineage>
</organism>
<evidence type="ECO:0000256" key="2">
    <source>
        <dbReference type="SAM" id="Phobius"/>
    </source>
</evidence>
<dbReference type="Gene3D" id="2.60.120.260">
    <property type="entry name" value="Galactose-binding domain-like"/>
    <property type="match status" value="1"/>
</dbReference>
<evidence type="ECO:0000256" key="1">
    <source>
        <dbReference type="SAM" id="MobiDB-lite"/>
    </source>
</evidence>
<dbReference type="AlphaFoldDB" id="A0A1Q3EMA2"/>
<keyword evidence="2" id="KW-1133">Transmembrane helix</keyword>
<evidence type="ECO:0000313" key="4">
    <source>
        <dbReference type="Proteomes" id="UP000188533"/>
    </source>
</evidence>
<dbReference type="Proteomes" id="UP000188533">
    <property type="component" value="Unassembled WGS sequence"/>
</dbReference>
<reference evidence="3 4" key="1">
    <citation type="submission" date="2016-08" db="EMBL/GenBank/DDBJ databases">
        <authorList>
            <consortium name="Lentinula edodes genome sequencing consortium"/>
            <person name="Sakamoto Y."/>
            <person name="Nakade K."/>
            <person name="Sato S."/>
            <person name="Yoshida Y."/>
            <person name="Miyazaki K."/>
            <person name="Natsume S."/>
            <person name="Konno N."/>
        </authorList>
    </citation>
    <scope>NUCLEOTIDE SEQUENCE [LARGE SCALE GENOMIC DNA]</scope>
    <source>
        <strain evidence="3 4">NBRC 111202</strain>
    </source>
</reference>
<comment type="caution">
    <text evidence="3">The sequence shown here is derived from an EMBL/GenBank/DDBJ whole genome shotgun (WGS) entry which is preliminary data.</text>
</comment>
<reference evidence="3 4" key="2">
    <citation type="submission" date="2017-02" db="EMBL/GenBank/DDBJ databases">
        <title>A genome survey and senescence transcriptome analysis in Lentinula edodes.</title>
        <authorList>
            <person name="Sakamoto Y."/>
            <person name="Nakade K."/>
            <person name="Sato S."/>
            <person name="Yoshida Y."/>
            <person name="Miyazaki K."/>
            <person name="Natsume S."/>
            <person name="Konno N."/>
        </authorList>
    </citation>
    <scope>NUCLEOTIDE SEQUENCE [LARGE SCALE GENOMIC DNA]</scope>
    <source>
        <strain evidence="3 4">NBRC 111202</strain>
    </source>
</reference>
<proteinExistence type="predicted"/>
<accession>A0A1Q3EMA2</accession>
<keyword evidence="2" id="KW-0472">Membrane</keyword>
<protein>
    <submittedName>
        <fullName evidence="3">Uncharacterized protein</fullName>
    </submittedName>
</protein>
<feature type="transmembrane region" description="Helical" evidence="2">
    <location>
        <begin position="234"/>
        <end position="257"/>
    </location>
</feature>
<dbReference type="STRING" id="5353.A0A1Q3EMA2"/>
<gene>
    <name evidence="3" type="ORF">LENED_010399</name>
</gene>